<dbReference type="InterPro" id="IPR015996">
    <property type="entry name" value="UCP028451"/>
</dbReference>
<dbReference type="EMBL" id="FUKQ01000059">
    <property type="protein sequence ID" value="SJN44571.1"/>
    <property type="molecule type" value="Genomic_DNA"/>
</dbReference>
<dbReference type="AlphaFoldDB" id="A0A1R4KJP7"/>
<dbReference type="RefSeq" id="WP_094765990.1">
    <property type="nucleotide sequence ID" value="NZ_FUKQ01000059.1"/>
</dbReference>
<dbReference type="PANTHER" id="PTHR36452:SF1">
    <property type="entry name" value="DUF2461 DOMAIN-CONTAINING PROTEIN"/>
    <property type="match status" value="1"/>
</dbReference>
<keyword evidence="2" id="KW-1185">Reference proteome</keyword>
<dbReference type="InterPro" id="IPR012808">
    <property type="entry name" value="CHP02453"/>
</dbReference>
<sequence length="216" mass="24434">MPFSGIPLEAVDFYRELSVNNTREWWLANKPRYEELVKQPFLELAELVAPAFGEPKIYRPHRDVRFSHDKSPYKTHQGLYVHSSSFTGWYLQVDSTGFLLAGGSYFWAGDQLARYRAAVANDATGVQLEEILRELTEAGYVLGGEKLATRPRGTSADAPRLELLRHKALSADLALGEPEWMATPEAAEYVNDGWDELRPLMSWLHDFVGETETSRG</sequence>
<evidence type="ECO:0000313" key="2">
    <source>
        <dbReference type="Proteomes" id="UP000188342"/>
    </source>
</evidence>
<gene>
    <name evidence="1" type="ORF">FM114_15215</name>
</gene>
<accession>A0A1R4KJP7</accession>
<dbReference type="PIRSF" id="PIRSF028451">
    <property type="entry name" value="UCP028451"/>
    <property type="match status" value="1"/>
</dbReference>
<dbReference type="Proteomes" id="UP000188342">
    <property type="component" value="Unassembled WGS sequence"/>
</dbReference>
<dbReference type="NCBIfam" id="TIGR02453">
    <property type="entry name" value="TIGR02453 family protein"/>
    <property type="match status" value="1"/>
</dbReference>
<organism evidence="1 2">
    <name type="scientific">Luteococcus japonicus LSP_Lj1</name>
    <dbReference type="NCBI Taxonomy" id="1255658"/>
    <lineage>
        <taxon>Bacteria</taxon>
        <taxon>Bacillati</taxon>
        <taxon>Actinomycetota</taxon>
        <taxon>Actinomycetes</taxon>
        <taxon>Propionibacteriales</taxon>
        <taxon>Propionibacteriaceae</taxon>
        <taxon>Luteococcus</taxon>
    </lineage>
</organism>
<name>A0A1R4KJP7_9ACTN</name>
<protein>
    <recommendedName>
        <fullName evidence="3">DUF2461 domain-containing protein</fullName>
    </recommendedName>
</protein>
<dbReference type="STRING" id="1255658.FM114_15215"/>
<reference evidence="1 2" key="1">
    <citation type="submission" date="2017-02" db="EMBL/GenBank/DDBJ databases">
        <authorList>
            <person name="Peterson S.W."/>
        </authorList>
    </citation>
    <scope>NUCLEOTIDE SEQUENCE [LARGE SCALE GENOMIC DNA]</scope>
    <source>
        <strain evidence="1 2">LSP_Lj1</strain>
    </source>
</reference>
<dbReference type="OrthoDB" id="9794241at2"/>
<dbReference type="Pfam" id="PF09365">
    <property type="entry name" value="DUF2461"/>
    <property type="match status" value="1"/>
</dbReference>
<proteinExistence type="predicted"/>
<evidence type="ECO:0008006" key="3">
    <source>
        <dbReference type="Google" id="ProtNLM"/>
    </source>
</evidence>
<dbReference type="PANTHER" id="PTHR36452">
    <property type="entry name" value="CHROMOSOME 12, WHOLE GENOME SHOTGUN SEQUENCE"/>
    <property type="match status" value="1"/>
</dbReference>
<evidence type="ECO:0000313" key="1">
    <source>
        <dbReference type="EMBL" id="SJN44571.1"/>
    </source>
</evidence>